<feature type="compositionally biased region" description="Polar residues" evidence="1">
    <location>
        <begin position="345"/>
        <end position="361"/>
    </location>
</feature>
<protein>
    <submittedName>
        <fullName evidence="2">Uncharacterized protein</fullName>
    </submittedName>
</protein>
<proteinExistence type="predicted"/>
<feature type="compositionally biased region" description="Polar residues" evidence="1">
    <location>
        <begin position="369"/>
        <end position="380"/>
    </location>
</feature>
<evidence type="ECO:0000313" key="3">
    <source>
        <dbReference type="Proteomes" id="UP001176961"/>
    </source>
</evidence>
<dbReference type="Proteomes" id="UP001176961">
    <property type="component" value="Unassembled WGS sequence"/>
</dbReference>
<dbReference type="EMBL" id="CATQJL010000223">
    <property type="protein sequence ID" value="CAJ0598962.1"/>
    <property type="molecule type" value="Genomic_DNA"/>
</dbReference>
<name>A0AA36GVI7_CYLNA</name>
<dbReference type="AlphaFoldDB" id="A0AA36GVI7"/>
<evidence type="ECO:0000313" key="2">
    <source>
        <dbReference type="EMBL" id="CAJ0598962.1"/>
    </source>
</evidence>
<gene>
    <name evidence="2" type="ORF">CYNAS_LOCUS10945</name>
</gene>
<keyword evidence="3" id="KW-1185">Reference proteome</keyword>
<comment type="caution">
    <text evidence="2">The sequence shown here is derived from an EMBL/GenBank/DDBJ whole genome shotgun (WGS) entry which is preliminary data.</text>
</comment>
<feature type="compositionally biased region" description="Basic and acidic residues" evidence="1">
    <location>
        <begin position="330"/>
        <end position="343"/>
    </location>
</feature>
<reference evidence="2" key="1">
    <citation type="submission" date="2023-07" db="EMBL/GenBank/DDBJ databases">
        <authorList>
            <consortium name="CYATHOMIX"/>
        </authorList>
    </citation>
    <scope>NUCLEOTIDE SEQUENCE</scope>
    <source>
        <strain evidence="2">N/A</strain>
    </source>
</reference>
<evidence type="ECO:0000256" key="1">
    <source>
        <dbReference type="SAM" id="MobiDB-lite"/>
    </source>
</evidence>
<sequence>MDDSVATDPKNVEEANIAMDAIMKEVVERLKFRSKCLINGQENILTLAEYEALFQEDMKICEGAVDVLLTLAKQQKAYLEVLLLSKKLERQLPLVAEKALTQALEQNTKAIELRKKVIEGDFSFFIGNVANKLPTSLEDESSSLSTANLPCSIANAKNDCAAEQTRVLSTNADSIALGTFRIRERPKFSSETARRVLGEINQVEEIHKSIRKPFASGSFAKTSIDVGDTCHDYSGDRQLGETKLNGKHISASGGCSLDGSIMDSGEHSSGQNGLCAYSPVRDIPPPPNFDESELDSYYGECDIPSGRNATGDASSKKPLYSKDSSSYPSSKEDSSTLSGDHRNVKNPTTTVDDTAWMSSSYVPRPRPKFSSSVGRMFNQE</sequence>
<feature type="compositionally biased region" description="Low complexity" evidence="1">
    <location>
        <begin position="316"/>
        <end position="329"/>
    </location>
</feature>
<feature type="region of interest" description="Disordered" evidence="1">
    <location>
        <begin position="260"/>
        <end position="380"/>
    </location>
</feature>
<accession>A0AA36GVI7</accession>
<organism evidence="2 3">
    <name type="scientific">Cylicocyclus nassatus</name>
    <name type="common">Nematode worm</name>
    <dbReference type="NCBI Taxonomy" id="53992"/>
    <lineage>
        <taxon>Eukaryota</taxon>
        <taxon>Metazoa</taxon>
        <taxon>Ecdysozoa</taxon>
        <taxon>Nematoda</taxon>
        <taxon>Chromadorea</taxon>
        <taxon>Rhabditida</taxon>
        <taxon>Rhabditina</taxon>
        <taxon>Rhabditomorpha</taxon>
        <taxon>Strongyloidea</taxon>
        <taxon>Strongylidae</taxon>
        <taxon>Cylicocyclus</taxon>
    </lineage>
</organism>